<dbReference type="PANTHER" id="PTHR30055">
    <property type="entry name" value="HTH-TYPE TRANSCRIPTIONAL REGULATOR RUTR"/>
    <property type="match status" value="1"/>
</dbReference>
<dbReference type="EMBL" id="JAPVOI010000006">
    <property type="protein sequence ID" value="MCZ4094522.1"/>
    <property type="molecule type" value="Genomic_DNA"/>
</dbReference>
<feature type="DNA-binding region" description="H-T-H motif" evidence="4">
    <location>
        <begin position="35"/>
        <end position="54"/>
    </location>
</feature>
<evidence type="ECO:0000256" key="1">
    <source>
        <dbReference type="ARBA" id="ARBA00023015"/>
    </source>
</evidence>
<feature type="domain" description="HTH tetR-type" evidence="5">
    <location>
        <begin position="12"/>
        <end position="72"/>
    </location>
</feature>
<dbReference type="InterPro" id="IPR050109">
    <property type="entry name" value="HTH-type_TetR-like_transc_reg"/>
</dbReference>
<dbReference type="Pfam" id="PF00440">
    <property type="entry name" value="TetR_N"/>
    <property type="match status" value="1"/>
</dbReference>
<dbReference type="SUPFAM" id="SSF48498">
    <property type="entry name" value="Tetracyclin repressor-like, C-terminal domain"/>
    <property type="match status" value="1"/>
</dbReference>
<dbReference type="InterPro" id="IPR036271">
    <property type="entry name" value="Tet_transcr_reg_TetR-rel_C_sf"/>
</dbReference>
<evidence type="ECO:0000256" key="4">
    <source>
        <dbReference type="PROSITE-ProRule" id="PRU00335"/>
    </source>
</evidence>
<evidence type="ECO:0000256" key="3">
    <source>
        <dbReference type="ARBA" id="ARBA00023163"/>
    </source>
</evidence>
<dbReference type="PROSITE" id="PS50977">
    <property type="entry name" value="HTH_TETR_2"/>
    <property type="match status" value="1"/>
</dbReference>
<dbReference type="PRINTS" id="PR00455">
    <property type="entry name" value="HTHTETR"/>
</dbReference>
<evidence type="ECO:0000259" key="5">
    <source>
        <dbReference type="PROSITE" id="PS50977"/>
    </source>
</evidence>
<reference evidence="6" key="1">
    <citation type="submission" date="2022-10" db="EMBL/GenBank/DDBJ databases">
        <title>Whole genome sequencing of three plant growth promoting bacteria isolated from Vachellia tortilis subsp. raddiana in Morocco.</title>
        <authorList>
            <person name="Hnini M."/>
            <person name="Zouagui R."/>
            <person name="Zouagui H."/>
            <person name="Chemao Elfihri M.-W."/>
            <person name="Ibrahimi A."/>
            <person name="Sbabou L."/>
            <person name="Aurag J."/>
        </authorList>
    </citation>
    <scope>NUCLEOTIDE SEQUENCE</scope>
    <source>
        <strain evidence="6">LMR678</strain>
    </source>
</reference>
<keyword evidence="3" id="KW-0804">Transcription</keyword>
<dbReference type="InterPro" id="IPR001647">
    <property type="entry name" value="HTH_TetR"/>
</dbReference>
<dbReference type="Gene3D" id="1.10.357.10">
    <property type="entry name" value="Tetracycline Repressor, domain 2"/>
    <property type="match status" value="1"/>
</dbReference>
<keyword evidence="1" id="KW-0805">Transcription regulation</keyword>
<dbReference type="Proteomes" id="UP001079430">
    <property type="component" value="Unassembled WGS sequence"/>
</dbReference>
<organism evidence="6 7">
    <name type="scientific">Sinorhizobium psoraleae</name>
    <dbReference type="NCBI Taxonomy" id="520838"/>
    <lineage>
        <taxon>Bacteria</taxon>
        <taxon>Pseudomonadati</taxon>
        <taxon>Pseudomonadota</taxon>
        <taxon>Alphaproteobacteria</taxon>
        <taxon>Hyphomicrobiales</taxon>
        <taxon>Rhizobiaceae</taxon>
        <taxon>Sinorhizobium/Ensifer group</taxon>
        <taxon>Sinorhizobium</taxon>
    </lineage>
</organism>
<evidence type="ECO:0000313" key="6">
    <source>
        <dbReference type="EMBL" id="MCZ4094522.1"/>
    </source>
</evidence>
<proteinExistence type="predicted"/>
<sequence>MDYPVRPGTDTERMRVRILDVAEEHFRRIGHHKTSVADIASELGMSRANIYRFFSSKDAISESVCGRIVNDAADVALTIARTSASPLEKLNRILTAVHHHTKMQLTEAKRIHDLITAAVRENWAAIKAHDERMIAIFEAIIREGMEAGAFEVEDAAEAARAVNTAFIPFVHPSLIEHCVLHSEDTEVALREQIRFVLKALGKSGNAGCPCGGPAKSGAA</sequence>
<evidence type="ECO:0000313" key="7">
    <source>
        <dbReference type="Proteomes" id="UP001079430"/>
    </source>
</evidence>
<comment type="caution">
    <text evidence="6">The sequence shown here is derived from an EMBL/GenBank/DDBJ whole genome shotgun (WGS) entry which is preliminary data.</text>
</comment>
<gene>
    <name evidence="6" type="ORF">O3W52_33025</name>
</gene>
<dbReference type="Pfam" id="PF17935">
    <property type="entry name" value="TetR_C_27"/>
    <property type="match status" value="1"/>
</dbReference>
<dbReference type="PANTHER" id="PTHR30055:SF151">
    <property type="entry name" value="TRANSCRIPTIONAL REGULATORY PROTEIN"/>
    <property type="match status" value="1"/>
</dbReference>
<name>A0ABT4KRF5_9HYPH</name>
<evidence type="ECO:0000256" key="2">
    <source>
        <dbReference type="ARBA" id="ARBA00023125"/>
    </source>
</evidence>
<dbReference type="SUPFAM" id="SSF46689">
    <property type="entry name" value="Homeodomain-like"/>
    <property type="match status" value="1"/>
</dbReference>
<accession>A0ABT4KRF5</accession>
<protein>
    <submittedName>
        <fullName evidence="6">TetR family transcriptional regulator</fullName>
    </submittedName>
</protein>
<keyword evidence="2 4" id="KW-0238">DNA-binding</keyword>
<keyword evidence="7" id="KW-1185">Reference proteome</keyword>
<dbReference type="InterPro" id="IPR041478">
    <property type="entry name" value="TetR_C_27"/>
</dbReference>
<dbReference type="InterPro" id="IPR009057">
    <property type="entry name" value="Homeodomain-like_sf"/>
</dbReference>